<reference evidence="2 3" key="1">
    <citation type="submission" date="2017-06" db="EMBL/GenBank/DDBJ databases">
        <authorList>
            <person name="Kim H.J."/>
            <person name="Triplett B.A."/>
        </authorList>
    </citation>
    <scope>NUCLEOTIDE SEQUENCE [LARGE SCALE GENOMIC DNA]</scope>
    <source>
        <strain evidence="2 3">CGMCC 4.2132</strain>
    </source>
</reference>
<feature type="region of interest" description="Disordered" evidence="1">
    <location>
        <begin position="46"/>
        <end position="140"/>
    </location>
</feature>
<evidence type="ECO:0000256" key="1">
    <source>
        <dbReference type="SAM" id="MobiDB-lite"/>
    </source>
</evidence>
<sequence>MTDVLRYSLTELLSTGEVPDSAIAMIDGEGTVVGRTSTAQRLLGHAAGQWEPDESRGSSPVPREPEGDGNPAHPVAASLVTQRSRGRRATRTHAAHRRTPGSPHRHRRDSYLSPTSNAIRGTRPRSPKARAFSPVPAAMTSACGRTTRTLSGPSTMAGQFSVTALRGPSDEPGTCWAWMPTAPAGSVELSRPMSAIRNGADHSWRDVSSRRAGRTSVEASKRGLA</sequence>
<protein>
    <submittedName>
        <fullName evidence="2">Uncharacterized protein</fullName>
    </submittedName>
</protein>
<dbReference type="Proteomes" id="UP000198282">
    <property type="component" value="Unassembled WGS sequence"/>
</dbReference>
<dbReference type="AlphaFoldDB" id="A0A239LK35"/>
<evidence type="ECO:0000313" key="2">
    <source>
        <dbReference type="EMBL" id="SNT31027.1"/>
    </source>
</evidence>
<feature type="compositionally biased region" description="Basic and acidic residues" evidence="1">
    <location>
        <begin position="199"/>
        <end position="209"/>
    </location>
</feature>
<name>A0A239LK35_9ACTN</name>
<feature type="compositionally biased region" description="Basic residues" evidence="1">
    <location>
        <begin position="84"/>
        <end position="108"/>
    </location>
</feature>
<evidence type="ECO:0000313" key="3">
    <source>
        <dbReference type="Proteomes" id="UP000198282"/>
    </source>
</evidence>
<gene>
    <name evidence="2" type="ORF">SAMN05216276_103394</name>
</gene>
<organism evidence="2 3">
    <name type="scientific">Streptosporangium subroseum</name>
    <dbReference type="NCBI Taxonomy" id="106412"/>
    <lineage>
        <taxon>Bacteria</taxon>
        <taxon>Bacillati</taxon>
        <taxon>Actinomycetota</taxon>
        <taxon>Actinomycetes</taxon>
        <taxon>Streptosporangiales</taxon>
        <taxon>Streptosporangiaceae</taxon>
        <taxon>Streptosporangium</taxon>
    </lineage>
</organism>
<feature type="region of interest" description="Disordered" evidence="1">
    <location>
        <begin position="197"/>
        <end position="225"/>
    </location>
</feature>
<keyword evidence="3" id="KW-1185">Reference proteome</keyword>
<dbReference type="EMBL" id="FZOD01000033">
    <property type="protein sequence ID" value="SNT31027.1"/>
    <property type="molecule type" value="Genomic_DNA"/>
</dbReference>
<accession>A0A239LK35</accession>
<proteinExistence type="predicted"/>